<evidence type="ECO:0000313" key="3">
    <source>
        <dbReference type="Proteomes" id="UP000661507"/>
    </source>
</evidence>
<dbReference type="EMBL" id="BMKW01000001">
    <property type="protein sequence ID" value="GGI98385.1"/>
    <property type="molecule type" value="Genomic_DNA"/>
</dbReference>
<evidence type="ECO:0000256" key="1">
    <source>
        <dbReference type="SAM" id="MobiDB-lite"/>
    </source>
</evidence>
<proteinExistence type="predicted"/>
<keyword evidence="3" id="KW-1185">Reference proteome</keyword>
<feature type="region of interest" description="Disordered" evidence="1">
    <location>
        <begin position="1"/>
        <end position="40"/>
    </location>
</feature>
<accession>A0A917K3A5</accession>
<reference evidence="2" key="1">
    <citation type="journal article" date="2014" name="Int. J. Syst. Evol. Microbiol.">
        <title>Complete genome sequence of Corynebacterium casei LMG S-19264T (=DSM 44701T), isolated from a smear-ripened cheese.</title>
        <authorList>
            <consortium name="US DOE Joint Genome Institute (JGI-PGF)"/>
            <person name="Walter F."/>
            <person name="Albersmeier A."/>
            <person name="Kalinowski J."/>
            <person name="Ruckert C."/>
        </authorList>
    </citation>
    <scope>NUCLEOTIDE SEQUENCE</scope>
    <source>
        <strain evidence="2">CGMCC 1.3617</strain>
    </source>
</reference>
<sequence>MNGHDPGGAATWENRGCRPYARRTSTHDAGLSPDAVTSDPIRRAGQEAASFFRSPEANKPAAAARAIADTEFLAANVPVGPRWRSSSPTAITQLAQARNQGRAALDIPASAPAQGVIDGLLAAAAALDVDRRPGVARALPRSIFRAGPNTTVQRLSQPPRIRSVGPALAGLYGGSAGGR</sequence>
<gene>
    <name evidence="2" type="ORF">GCM10011320_01450</name>
</gene>
<comment type="caution">
    <text evidence="2">The sequence shown here is derived from an EMBL/GenBank/DDBJ whole genome shotgun (WGS) entry which is preliminary data.</text>
</comment>
<dbReference type="Proteomes" id="UP000661507">
    <property type="component" value="Unassembled WGS sequence"/>
</dbReference>
<organism evidence="2 3">
    <name type="scientific">Neoroseomonas lacus</name>
    <dbReference type="NCBI Taxonomy" id="287609"/>
    <lineage>
        <taxon>Bacteria</taxon>
        <taxon>Pseudomonadati</taxon>
        <taxon>Pseudomonadota</taxon>
        <taxon>Alphaproteobacteria</taxon>
        <taxon>Acetobacterales</taxon>
        <taxon>Acetobacteraceae</taxon>
        <taxon>Neoroseomonas</taxon>
    </lineage>
</organism>
<protein>
    <submittedName>
        <fullName evidence="2">Uncharacterized protein</fullName>
    </submittedName>
</protein>
<reference evidence="2" key="2">
    <citation type="submission" date="2020-09" db="EMBL/GenBank/DDBJ databases">
        <authorList>
            <person name="Sun Q."/>
            <person name="Zhou Y."/>
        </authorList>
    </citation>
    <scope>NUCLEOTIDE SEQUENCE</scope>
    <source>
        <strain evidence="2">CGMCC 1.3617</strain>
    </source>
</reference>
<evidence type="ECO:0000313" key="2">
    <source>
        <dbReference type="EMBL" id="GGI98385.1"/>
    </source>
</evidence>
<name>A0A917K3A5_9PROT</name>
<dbReference type="RefSeq" id="WP_188964994.1">
    <property type="nucleotide sequence ID" value="NZ_BMKW01000001.1"/>
</dbReference>
<dbReference type="AlphaFoldDB" id="A0A917K3A5"/>